<dbReference type="InterPro" id="IPR050767">
    <property type="entry name" value="Sel1_AlgK"/>
</dbReference>
<evidence type="ECO:0000313" key="2">
    <source>
        <dbReference type="EMBL" id="OUL57680.1"/>
    </source>
</evidence>
<keyword evidence="3" id="KW-1185">Reference proteome</keyword>
<organism evidence="2 3">
    <name type="scientific">Pseudoalteromonas ulvae</name>
    <dbReference type="NCBI Taxonomy" id="107327"/>
    <lineage>
        <taxon>Bacteria</taxon>
        <taxon>Pseudomonadati</taxon>
        <taxon>Pseudomonadota</taxon>
        <taxon>Gammaproteobacteria</taxon>
        <taxon>Alteromonadales</taxon>
        <taxon>Pseudoalteromonadaceae</taxon>
        <taxon>Pseudoalteromonas</taxon>
    </lineage>
</organism>
<dbReference type="EMBL" id="MWPV01000003">
    <property type="protein sequence ID" value="OUL57680.1"/>
    <property type="molecule type" value="Genomic_DNA"/>
</dbReference>
<dbReference type="Pfam" id="PF08238">
    <property type="entry name" value="Sel1"/>
    <property type="match status" value="3"/>
</dbReference>
<dbReference type="SUPFAM" id="SSF81901">
    <property type="entry name" value="HCP-like"/>
    <property type="match status" value="1"/>
</dbReference>
<dbReference type="AlphaFoldDB" id="A0A244CPY1"/>
<feature type="signal peptide" evidence="1">
    <location>
        <begin position="1"/>
        <end position="18"/>
    </location>
</feature>
<reference evidence="2 3" key="1">
    <citation type="submission" date="2017-02" db="EMBL/GenBank/DDBJ databases">
        <title>Pseudoalteromonas ulvae TC14 Genome.</title>
        <authorList>
            <person name="Molmeret M."/>
        </authorList>
    </citation>
    <scope>NUCLEOTIDE SEQUENCE [LARGE SCALE GENOMIC DNA]</scope>
    <source>
        <strain evidence="2">TC14</strain>
    </source>
</reference>
<keyword evidence="1" id="KW-0732">Signal</keyword>
<comment type="caution">
    <text evidence="2">The sequence shown here is derived from an EMBL/GenBank/DDBJ whole genome shotgun (WGS) entry which is preliminary data.</text>
</comment>
<feature type="chain" id="PRO_5011291049" evidence="1">
    <location>
        <begin position="19"/>
        <end position="203"/>
    </location>
</feature>
<protein>
    <submittedName>
        <fullName evidence="2">Flagellar protein MotX</fullName>
    </submittedName>
</protein>
<dbReference type="InterPro" id="IPR006597">
    <property type="entry name" value="Sel1-like"/>
</dbReference>
<dbReference type="RefSeq" id="WP_086744263.1">
    <property type="nucleotide sequence ID" value="NZ_MWPV01000003.1"/>
</dbReference>
<keyword evidence="2" id="KW-0966">Cell projection</keyword>
<accession>A0A244CPY1</accession>
<dbReference type="SMART" id="SM00671">
    <property type="entry name" value="SEL1"/>
    <property type="match status" value="3"/>
</dbReference>
<evidence type="ECO:0000313" key="3">
    <source>
        <dbReference type="Proteomes" id="UP000194841"/>
    </source>
</evidence>
<dbReference type="Gene3D" id="1.25.40.10">
    <property type="entry name" value="Tetratricopeptide repeat domain"/>
    <property type="match status" value="1"/>
</dbReference>
<dbReference type="OrthoDB" id="5599218at2"/>
<proteinExistence type="predicted"/>
<keyword evidence="2" id="KW-0282">Flagellum</keyword>
<dbReference type="PANTHER" id="PTHR11102:SF160">
    <property type="entry name" value="ERAD-ASSOCIATED E3 UBIQUITIN-PROTEIN LIGASE COMPONENT HRD3"/>
    <property type="match status" value="1"/>
</dbReference>
<name>A0A244CPY1_PSEDV</name>
<gene>
    <name evidence="2" type="ORF">B1199_11510</name>
</gene>
<dbReference type="PANTHER" id="PTHR11102">
    <property type="entry name" value="SEL-1-LIKE PROTEIN"/>
    <property type="match status" value="1"/>
</dbReference>
<dbReference type="Proteomes" id="UP000194841">
    <property type="component" value="Unassembled WGS sequence"/>
</dbReference>
<sequence>MKKFALLFCCLWPLFAKAAAPLEAVQLYTQDELLALIKKNAHLSRVKLDDCQLVQDIEARAIKMGIPAYQFLFGDMLAFGVCIDKDAERGIYYMRLAAEQGLAEALEQMGRYYHLGRFVQRDLTQAIVFLREAAALGNLNAQLRLVDLFNQGIGSPADYEDAYRWLFHSIIADKKVHQQAQTALASLAQKMPASVIERARKPI</sequence>
<dbReference type="InterPro" id="IPR011990">
    <property type="entry name" value="TPR-like_helical_dom_sf"/>
</dbReference>
<evidence type="ECO:0000256" key="1">
    <source>
        <dbReference type="SAM" id="SignalP"/>
    </source>
</evidence>
<keyword evidence="2" id="KW-0969">Cilium</keyword>